<protein>
    <submittedName>
        <fullName evidence="2">Uncharacterized protein</fullName>
    </submittedName>
</protein>
<name>A0A382S093_9ZZZZ</name>
<evidence type="ECO:0000313" key="2">
    <source>
        <dbReference type="EMBL" id="SVD03293.1"/>
    </source>
</evidence>
<sequence>MRRLTAILLTFAFAAAACGSDTTDPGASGTTSLPDKNSIPTTTTSGPATTTTLPATTTSGPATTTTLPATTTSGPATTTTLPGTSTVGPTTTLPIVELGDLMFVSA</sequence>
<gene>
    <name evidence="2" type="ORF">METZ01_LOCUS356147</name>
</gene>
<feature type="region of interest" description="Disordered" evidence="1">
    <location>
        <begin position="21"/>
        <end position="92"/>
    </location>
</feature>
<proteinExistence type="predicted"/>
<dbReference type="AlphaFoldDB" id="A0A382S093"/>
<feature type="compositionally biased region" description="Low complexity" evidence="1">
    <location>
        <begin position="40"/>
        <end position="92"/>
    </location>
</feature>
<dbReference type="PROSITE" id="PS51257">
    <property type="entry name" value="PROKAR_LIPOPROTEIN"/>
    <property type="match status" value="1"/>
</dbReference>
<organism evidence="2">
    <name type="scientific">marine metagenome</name>
    <dbReference type="NCBI Taxonomy" id="408172"/>
    <lineage>
        <taxon>unclassified sequences</taxon>
        <taxon>metagenomes</taxon>
        <taxon>ecological metagenomes</taxon>
    </lineage>
</organism>
<evidence type="ECO:0000256" key="1">
    <source>
        <dbReference type="SAM" id="MobiDB-lite"/>
    </source>
</evidence>
<dbReference type="EMBL" id="UINC01125455">
    <property type="protein sequence ID" value="SVD03293.1"/>
    <property type="molecule type" value="Genomic_DNA"/>
</dbReference>
<feature type="compositionally biased region" description="Polar residues" evidence="1">
    <location>
        <begin position="21"/>
        <end position="39"/>
    </location>
</feature>
<reference evidence="2" key="1">
    <citation type="submission" date="2018-05" db="EMBL/GenBank/DDBJ databases">
        <authorList>
            <person name="Lanie J.A."/>
            <person name="Ng W.-L."/>
            <person name="Kazmierczak K.M."/>
            <person name="Andrzejewski T.M."/>
            <person name="Davidsen T.M."/>
            <person name="Wayne K.J."/>
            <person name="Tettelin H."/>
            <person name="Glass J.I."/>
            <person name="Rusch D."/>
            <person name="Podicherti R."/>
            <person name="Tsui H.-C.T."/>
            <person name="Winkler M.E."/>
        </authorList>
    </citation>
    <scope>NUCLEOTIDE SEQUENCE</scope>
</reference>
<accession>A0A382S093</accession>
<feature type="non-terminal residue" evidence="2">
    <location>
        <position position="106"/>
    </location>
</feature>